<dbReference type="Proteomes" id="UP000515312">
    <property type="component" value="Chromosome"/>
</dbReference>
<dbReference type="InterPro" id="IPR003838">
    <property type="entry name" value="ABC3_permease_C"/>
</dbReference>
<dbReference type="NCBIfam" id="TIGR03434">
    <property type="entry name" value="ADOP"/>
    <property type="match status" value="1"/>
</dbReference>
<evidence type="ECO:0000256" key="4">
    <source>
        <dbReference type="ARBA" id="ARBA00022989"/>
    </source>
</evidence>
<reference evidence="10 11" key="1">
    <citation type="submission" date="2020-08" db="EMBL/GenBank/DDBJ databases">
        <title>Edaphobacter telluris sp. nov. and Acidobacterium dinghuensis sp. nov., two acidobacteria isolated from forest soil.</title>
        <authorList>
            <person name="Fu J."/>
            <person name="Qiu L."/>
        </authorList>
    </citation>
    <scope>NUCLEOTIDE SEQUENCE [LARGE SCALE GENOMIC DNA]</scope>
    <source>
        <strain evidence="10">4Y35</strain>
    </source>
</reference>
<feature type="transmembrane region" description="Helical" evidence="7">
    <location>
        <begin position="752"/>
        <end position="779"/>
    </location>
</feature>
<evidence type="ECO:0000256" key="6">
    <source>
        <dbReference type="ARBA" id="ARBA00038076"/>
    </source>
</evidence>
<feature type="domain" description="ABC3 transporter permease C-terminal" evidence="8">
    <location>
        <begin position="758"/>
        <end position="871"/>
    </location>
</feature>
<keyword evidence="3 7" id="KW-0812">Transmembrane</keyword>
<feature type="transmembrane region" description="Helical" evidence="7">
    <location>
        <begin position="808"/>
        <end position="829"/>
    </location>
</feature>
<feature type="transmembrane region" description="Helical" evidence="7">
    <location>
        <begin position="841"/>
        <end position="861"/>
    </location>
</feature>
<dbReference type="InterPro" id="IPR025857">
    <property type="entry name" value="MacB_PCD"/>
</dbReference>
<name>A0A7G8BHE7_9BACT</name>
<feature type="transmembrane region" description="Helical" evidence="7">
    <location>
        <begin position="396"/>
        <end position="420"/>
    </location>
</feature>
<feature type="domain" description="ABC3 transporter permease C-terminal" evidence="8">
    <location>
        <begin position="351"/>
        <end position="462"/>
    </location>
</feature>
<feature type="transmembrane region" description="Helical" evidence="7">
    <location>
        <begin position="440"/>
        <end position="460"/>
    </location>
</feature>
<dbReference type="AlphaFoldDB" id="A0A7G8BHE7"/>
<dbReference type="NCBIfam" id="NF038403">
    <property type="entry name" value="perm_prefix_1"/>
    <property type="match status" value="1"/>
</dbReference>
<evidence type="ECO:0000256" key="3">
    <source>
        <dbReference type="ARBA" id="ARBA00022692"/>
    </source>
</evidence>
<organism evidence="10 11">
    <name type="scientific">Alloacidobacterium dinghuense</name>
    <dbReference type="NCBI Taxonomy" id="2763107"/>
    <lineage>
        <taxon>Bacteria</taxon>
        <taxon>Pseudomonadati</taxon>
        <taxon>Acidobacteriota</taxon>
        <taxon>Terriglobia</taxon>
        <taxon>Terriglobales</taxon>
        <taxon>Acidobacteriaceae</taxon>
        <taxon>Alloacidobacterium</taxon>
    </lineage>
</organism>
<feature type="transmembrane region" description="Helical" evidence="7">
    <location>
        <begin position="492"/>
        <end position="512"/>
    </location>
</feature>
<dbReference type="Pfam" id="PF02687">
    <property type="entry name" value="FtsX"/>
    <property type="match status" value="2"/>
</dbReference>
<evidence type="ECO:0000256" key="1">
    <source>
        <dbReference type="ARBA" id="ARBA00004651"/>
    </source>
</evidence>
<dbReference type="GO" id="GO:0022857">
    <property type="term" value="F:transmembrane transporter activity"/>
    <property type="evidence" value="ECO:0007669"/>
    <property type="project" value="TreeGrafter"/>
</dbReference>
<evidence type="ECO:0000256" key="7">
    <source>
        <dbReference type="SAM" id="Phobius"/>
    </source>
</evidence>
<evidence type="ECO:0000256" key="2">
    <source>
        <dbReference type="ARBA" id="ARBA00022475"/>
    </source>
</evidence>
<evidence type="ECO:0000259" key="9">
    <source>
        <dbReference type="Pfam" id="PF12704"/>
    </source>
</evidence>
<evidence type="ECO:0000259" key="8">
    <source>
        <dbReference type="Pfam" id="PF02687"/>
    </source>
</evidence>
<keyword evidence="11" id="KW-1185">Reference proteome</keyword>
<dbReference type="GO" id="GO:0005886">
    <property type="term" value="C:plasma membrane"/>
    <property type="evidence" value="ECO:0007669"/>
    <property type="project" value="UniProtKB-SubCell"/>
</dbReference>
<keyword evidence="2" id="KW-1003">Cell membrane</keyword>
<dbReference type="PANTHER" id="PTHR30572">
    <property type="entry name" value="MEMBRANE COMPONENT OF TRANSPORTER-RELATED"/>
    <property type="match status" value="1"/>
</dbReference>
<dbReference type="Pfam" id="PF12704">
    <property type="entry name" value="MacB_PCD"/>
    <property type="match status" value="2"/>
</dbReference>
<dbReference type="KEGG" id="adin:H7849_23620"/>
<dbReference type="EMBL" id="CP060394">
    <property type="protein sequence ID" value="QNI31967.1"/>
    <property type="molecule type" value="Genomic_DNA"/>
</dbReference>
<evidence type="ECO:0000313" key="11">
    <source>
        <dbReference type="Proteomes" id="UP000515312"/>
    </source>
</evidence>
<gene>
    <name evidence="10" type="ORF">H7849_23620</name>
</gene>
<feature type="transmembrane region" description="Helical" evidence="7">
    <location>
        <begin position="96"/>
        <end position="118"/>
    </location>
</feature>
<sequence>MDQLRILLSRCIAFCHRKELDRDLDDELRSHIEFAIEENCRRGMSEEEARTAALCEFGGVTQIREEYRVQRSFPFVETLLRDIRYALRQLRDSPGFAVTAILTLAVGIGANVVTFSVLNGIVLRPLDVPHPENLLQIGDYESYPDYFDYQDRNQSFSGMLAYKVLSVGIGIDKSVSTSWGDAASGNYFDVLGLQPALGRFFHASDEHGLESAPYIVLGYDFWKRRFGASPHILGKVVTLNQHPFTVLGVAPHNFHGTDFFFWPDYWIPAVNAQQVTGWDDFDERRHRAFTLLGRLNPGITQQQATHDMGAIARQLAKQYSDDEGLTLTVHKPGPAGRRNDPTKQVLLVMTLLAVLVLVATCANLAGIFAARAANRSNELAICLAIGSSRWAVARQLLTEAVLVSLIGGINGTCFASLLLGTLSHWRPGDLPTHFLIAPDARVYLVAITLSITSGIAFALLPARQVWSTDVVQAIKGGYVFAGSLHRFAMRDALLLIQVAVCTLLVSSVLVAVRGMVQSLRAPLGIAPTDVTLAQVDLKVAGVPDPQSRIVQKRLLDTAAAIPGVTDAATSDYVPFLSAWVWSVYSWDTTQFSPSHVAFDALTYSVSPGYFQVAGTHLLSGRDFTPDDKPGAPTVAIVNMTFARRLFGTTRALGKRFKLFDPVKLKIIGVVEDGKYIDPGEDPQPTIFLAYAQGIGPYMVSSPITVLVRSPLPQDQIADALHHSLSQVVSTAPFSIVPWSGAIDRSMIPARTAALALGVMGLMAAMLAVTGILGMASYLVSKRMKEQGIRIALGARPFQVLHSTLKRPCLLLLAGLCLGLGASMLTDQLLTHIVSYASVRDPMILAAAMTMMTLLGLFAMAAPARRALAIDPAQLLRE</sequence>
<accession>A0A7G8BHE7</accession>
<proteinExistence type="inferred from homology"/>
<feature type="domain" description="MacB-like periplasmic core" evidence="9">
    <location>
        <begin position="99"/>
        <end position="308"/>
    </location>
</feature>
<evidence type="ECO:0000256" key="5">
    <source>
        <dbReference type="ARBA" id="ARBA00023136"/>
    </source>
</evidence>
<evidence type="ECO:0000313" key="10">
    <source>
        <dbReference type="EMBL" id="QNI31967.1"/>
    </source>
</evidence>
<feature type="domain" description="MacB-like periplasmic core" evidence="9">
    <location>
        <begin position="496"/>
        <end position="720"/>
    </location>
</feature>
<comment type="similarity">
    <text evidence="6">Belongs to the ABC-4 integral membrane protein family.</text>
</comment>
<keyword evidence="5 7" id="KW-0472">Membrane</keyword>
<feature type="transmembrane region" description="Helical" evidence="7">
    <location>
        <begin position="345"/>
        <end position="370"/>
    </location>
</feature>
<dbReference type="InterPro" id="IPR050250">
    <property type="entry name" value="Macrolide_Exporter_MacB"/>
</dbReference>
<dbReference type="RefSeq" id="WP_186742924.1">
    <property type="nucleotide sequence ID" value="NZ_CP060394.1"/>
</dbReference>
<dbReference type="PANTHER" id="PTHR30572:SF4">
    <property type="entry name" value="ABC TRANSPORTER PERMEASE YTRF"/>
    <property type="match status" value="1"/>
</dbReference>
<dbReference type="InterPro" id="IPR047928">
    <property type="entry name" value="Perm_prefix_1"/>
</dbReference>
<protein>
    <submittedName>
        <fullName evidence="10">ABC transporter permease</fullName>
    </submittedName>
</protein>
<dbReference type="InterPro" id="IPR017800">
    <property type="entry name" value="ADOP"/>
</dbReference>
<comment type="subcellular location">
    <subcellularLocation>
        <location evidence="1">Cell membrane</location>
        <topology evidence="1">Multi-pass membrane protein</topology>
    </subcellularLocation>
</comment>
<keyword evidence="4 7" id="KW-1133">Transmembrane helix</keyword>